<dbReference type="InterPro" id="IPR000086">
    <property type="entry name" value="NUDIX_hydrolase_dom"/>
</dbReference>
<dbReference type="PANTHER" id="PTHR43736">
    <property type="entry name" value="ADP-RIBOSE PYROPHOSPHATASE"/>
    <property type="match status" value="1"/>
</dbReference>
<dbReference type="GO" id="GO:0016787">
    <property type="term" value="F:hydrolase activity"/>
    <property type="evidence" value="ECO:0007669"/>
    <property type="project" value="UniProtKB-KW"/>
</dbReference>
<accession>D1CB12</accession>
<dbReference type="AlphaFoldDB" id="D1CB12"/>
<dbReference type="STRING" id="525904.Tter_1061"/>
<dbReference type="InterPro" id="IPR020084">
    <property type="entry name" value="NUDIX_hydrolase_CS"/>
</dbReference>
<evidence type="ECO:0000259" key="3">
    <source>
        <dbReference type="PROSITE" id="PS51462"/>
    </source>
</evidence>
<dbReference type="PROSITE" id="PS00893">
    <property type="entry name" value="NUDIX_BOX"/>
    <property type="match status" value="1"/>
</dbReference>
<dbReference type="PRINTS" id="PR00502">
    <property type="entry name" value="NUDIXFAMILY"/>
</dbReference>
<dbReference type="eggNOG" id="COG1051">
    <property type="taxonomic scope" value="Bacteria"/>
</dbReference>
<keyword evidence="1 2" id="KW-0378">Hydrolase</keyword>
<name>D1CB12_THET1</name>
<dbReference type="KEGG" id="ttr:Tter_1061"/>
<dbReference type="Proteomes" id="UP000000323">
    <property type="component" value="Chromosome 1"/>
</dbReference>
<dbReference type="InterPro" id="IPR015797">
    <property type="entry name" value="NUDIX_hydrolase-like_dom_sf"/>
</dbReference>
<dbReference type="Gene3D" id="3.90.79.10">
    <property type="entry name" value="Nucleoside Triphosphate Pyrophosphohydrolase"/>
    <property type="match status" value="1"/>
</dbReference>
<evidence type="ECO:0000313" key="5">
    <source>
        <dbReference type="Proteomes" id="UP000000323"/>
    </source>
</evidence>
<comment type="similarity">
    <text evidence="2">Belongs to the Nudix hydrolase family.</text>
</comment>
<evidence type="ECO:0000256" key="1">
    <source>
        <dbReference type="ARBA" id="ARBA00022801"/>
    </source>
</evidence>
<dbReference type="PANTHER" id="PTHR43736:SF4">
    <property type="entry name" value="SLR1690 PROTEIN"/>
    <property type="match status" value="1"/>
</dbReference>
<dbReference type="HOGENOM" id="CLU_037162_20_3_0"/>
<gene>
    <name evidence="4" type="ordered locus">Tter_1061</name>
</gene>
<dbReference type="InterPro" id="IPR020476">
    <property type="entry name" value="Nudix_hydrolase"/>
</dbReference>
<dbReference type="CDD" id="cd18873">
    <property type="entry name" value="NUDIX_NadM_like"/>
    <property type="match status" value="1"/>
</dbReference>
<evidence type="ECO:0000256" key="2">
    <source>
        <dbReference type="RuleBase" id="RU003476"/>
    </source>
</evidence>
<dbReference type="SUPFAM" id="SSF55811">
    <property type="entry name" value="Nudix"/>
    <property type="match status" value="1"/>
</dbReference>
<dbReference type="PROSITE" id="PS51462">
    <property type="entry name" value="NUDIX"/>
    <property type="match status" value="1"/>
</dbReference>
<dbReference type="Pfam" id="PF00293">
    <property type="entry name" value="NUDIX"/>
    <property type="match status" value="1"/>
</dbReference>
<dbReference type="OrthoDB" id="9786141at2"/>
<protein>
    <submittedName>
        <fullName evidence="4">NUDIX hydrolase</fullName>
    </submittedName>
</protein>
<organism evidence="4 5">
    <name type="scientific">Thermobaculum terrenum (strain ATCC BAA-798 / CCMEE 7001 / YNP1)</name>
    <dbReference type="NCBI Taxonomy" id="525904"/>
    <lineage>
        <taxon>Bacteria</taxon>
        <taxon>Bacillati</taxon>
        <taxon>Chloroflexota</taxon>
        <taxon>Chloroflexia</taxon>
        <taxon>Candidatus Thermobaculales</taxon>
        <taxon>Candidatus Thermobaculaceae</taxon>
        <taxon>Thermobaculum</taxon>
    </lineage>
</organism>
<feature type="domain" description="Nudix hydrolase" evidence="3">
    <location>
        <begin position="10"/>
        <end position="142"/>
    </location>
</feature>
<dbReference type="EMBL" id="CP001825">
    <property type="protein sequence ID" value="ACZ41977.1"/>
    <property type="molecule type" value="Genomic_DNA"/>
</dbReference>
<keyword evidence="5" id="KW-1185">Reference proteome</keyword>
<sequence>MQHSDYPKPSLTVDLVMFLWDGNKLYLPLVQRLNDPFKGYWALPGGFVEIDETLRKAAAREAREEIGVVPQDLIEGPAFDDPHRDPRGRVISIPFACLSLLQEVRLQAGSDASKVQIFDLQSIPDELAFDHGDIISTMCICAIDAIRKGLINPEWLSSEDKSKIMLQLQQCGGKSHDGK</sequence>
<proteinExistence type="inferred from homology"/>
<reference evidence="5" key="1">
    <citation type="journal article" date="2010" name="Stand. Genomic Sci.">
        <title>Complete genome sequence of 'Thermobaculum terrenum' type strain (YNP1).</title>
        <authorList>
            <person name="Kiss H."/>
            <person name="Cleland D."/>
            <person name="Lapidus A."/>
            <person name="Lucas S."/>
            <person name="Glavina Del Rio T."/>
            <person name="Nolan M."/>
            <person name="Tice H."/>
            <person name="Han C."/>
            <person name="Goodwin L."/>
            <person name="Pitluck S."/>
            <person name="Liolios K."/>
            <person name="Ivanova N."/>
            <person name="Mavromatis K."/>
            <person name="Ovchinnikova G."/>
            <person name="Pati A."/>
            <person name="Chen A."/>
            <person name="Palaniappan K."/>
            <person name="Land M."/>
            <person name="Hauser L."/>
            <person name="Chang Y."/>
            <person name="Jeffries C."/>
            <person name="Lu M."/>
            <person name="Brettin T."/>
            <person name="Detter J."/>
            <person name="Goker M."/>
            <person name="Tindall B."/>
            <person name="Beck B."/>
            <person name="McDermott T."/>
            <person name="Woyke T."/>
            <person name="Bristow J."/>
            <person name="Eisen J."/>
            <person name="Markowitz V."/>
            <person name="Hugenholtz P."/>
            <person name="Kyrpides N."/>
            <person name="Klenk H."/>
            <person name="Cheng J."/>
        </authorList>
    </citation>
    <scope>NUCLEOTIDE SEQUENCE [LARGE SCALE GENOMIC DNA]</scope>
    <source>
        <strain evidence="5">ATCC BAA-798 / YNP1</strain>
    </source>
</reference>
<evidence type="ECO:0000313" key="4">
    <source>
        <dbReference type="EMBL" id="ACZ41977.1"/>
    </source>
</evidence>